<comment type="caution">
    <text evidence="11">The sequence shown here is derived from an EMBL/GenBank/DDBJ whole genome shotgun (WGS) entry which is preliminary data.</text>
</comment>
<comment type="function">
    <text evidence="9">Catalyzes the phosphorylation of ribose at O-5 in a reaction requiring ATP and magnesium. The resulting D-ribose-5-phosphate can then be used either for sythesis of nucleotides, histidine, and tryptophan, or as a component of the pentose phosphate pathway.</text>
</comment>
<comment type="activity regulation">
    <text evidence="9">Activated by a monovalent cation that binds near, but not in, the active site. The most likely occupant of the site in vivo is potassium. Ion binding induces a conformational change that may alter substrate affinity.</text>
</comment>
<feature type="active site" description="Proton acceptor" evidence="9">
    <location>
        <position position="281"/>
    </location>
</feature>
<comment type="subunit">
    <text evidence="9">Homodimer.</text>
</comment>
<keyword evidence="5 9" id="KW-0067">ATP-binding</keyword>
<feature type="binding site" evidence="9">
    <location>
        <position position="320"/>
    </location>
    <ligand>
        <name>K(+)</name>
        <dbReference type="ChEBI" id="CHEBI:29103"/>
    </ligand>
</feature>
<evidence type="ECO:0000313" key="11">
    <source>
        <dbReference type="EMBL" id="KAI9639056.1"/>
    </source>
</evidence>
<keyword evidence="12" id="KW-1185">Reference proteome</keyword>
<evidence type="ECO:0000256" key="4">
    <source>
        <dbReference type="ARBA" id="ARBA00022777"/>
    </source>
</evidence>
<accession>A0AA38HGI3</accession>
<dbReference type="GO" id="GO:0004747">
    <property type="term" value="F:ribokinase activity"/>
    <property type="evidence" value="ECO:0007669"/>
    <property type="project" value="UniProtKB-UniRule"/>
</dbReference>
<evidence type="ECO:0000256" key="7">
    <source>
        <dbReference type="ARBA" id="ARBA00022958"/>
    </source>
</evidence>
<comment type="catalytic activity">
    <reaction evidence="9">
        <text>D-ribose + ATP = D-ribose 5-phosphate + ADP + H(+)</text>
        <dbReference type="Rhea" id="RHEA:13697"/>
        <dbReference type="ChEBI" id="CHEBI:15378"/>
        <dbReference type="ChEBI" id="CHEBI:30616"/>
        <dbReference type="ChEBI" id="CHEBI:47013"/>
        <dbReference type="ChEBI" id="CHEBI:78346"/>
        <dbReference type="ChEBI" id="CHEBI:456216"/>
        <dbReference type="EC" id="2.7.1.15"/>
    </reaction>
</comment>
<proteinExistence type="inferred from homology"/>
<dbReference type="GO" id="GO:0005524">
    <property type="term" value="F:ATP binding"/>
    <property type="evidence" value="ECO:0007669"/>
    <property type="project" value="UniProtKB-UniRule"/>
</dbReference>
<feature type="binding site" evidence="9">
    <location>
        <position position="277"/>
    </location>
    <ligand>
        <name>K(+)</name>
        <dbReference type="ChEBI" id="CHEBI:29103"/>
    </ligand>
</feature>
<keyword evidence="7 9" id="KW-0630">Potassium</keyword>
<dbReference type="CDD" id="cd01174">
    <property type="entry name" value="ribokinase"/>
    <property type="match status" value="1"/>
</dbReference>
<dbReference type="PANTHER" id="PTHR10584">
    <property type="entry name" value="SUGAR KINASE"/>
    <property type="match status" value="1"/>
</dbReference>
<comment type="pathway">
    <text evidence="9">Carbohydrate metabolism; D-ribose degradation; D-ribose 5-phosphate from beta-D-ribopyranose: step 2/2.</text>
</comment>
<keyword evidence="2 9" id="KW-0479">Metal-binding</keyword>
<dbReference type="GeneID" id="77731044"/>
<dbReference type="Proteomes" id="UP001164286">
    <property type="component" value="Unassembled WGS sequence"/>
</dbReference>
<dbReference type="GO" id="GO:0046872">
    <property type="term" value="F:metal ion binding"/>
    <property type="evidence" value="ECO:0007669"/>
    <property type="project" value="UniProtKB-KW"/>
</dbReference>
<evidence type="ECO:0000313" key="12">
    <source>
        <dbReference type="Proteomes" id="UP001164286"/>
    </source>
</evidence>
<keyword evidence="4 9" id="KW-0418">Kinase</keyword>
<feature type="binding site" evidence="9">
    <location>
        <position position="316"/>
    </location>
    <ligand>
        <name>K(+)</name>
        <dbReference type="ChEBI" id="CHEBI:29103"/>
    </ligand>
</feature>
<sequence>MSSSTPPQCLVRGSINIDEFFHLPHIVRPGETISSSKLSRGAGGKGANQANAVARAGGNVVMDGCIGEDGIWVRDGLERAGVDVGRVMVVQEQMTGRAIIQLAEDGENSIVLHKGANYHTPPSDTSPSLSGITHLLLQNEIPLPSTLAYLRAAHSGGVTSIFNPSPMLSGEKLRQFPWACLSWLIVNEGELTDLLKETGLAVPSTTGSAPASAPTTTPEAPIASAARAEMLLFRRSNADLGLICTLGARGILYLPAGSQTVGYLPAATVVNGVVDTTGAGDCFAGYFAAGLMRDEDLETTLRTCLTACAMCVEKAGAMESVPSRAKVEARIA</sequence>
<comment type="subcellular location">
    <subcellularLocation>
        <location evidence="9">Cytoplasm</location>
    </subcellularLocation>
    <subcellularLocation>
        <location evidence="9">Nucleus</location>
    </subcellularLocation>
</comment>
<keyword evidence="9" id="KW-0539">Nucleus</keyword>
<name>A0AA38HGI3_9TREE</name>
<dbReference type="GO" id="GO:0005634">
    <property type="term" value="C:nucleus"/>
    <property type="evidence" value="ECO:0007669"/>
    <property type="project" value="UniProtKB-SubCell"/>
</dbReference>
<reference evidence="11" key="1">
    <citation type="journal article" date="2022" name="G3 (Bethesda)">
        <title>High quality genome of the basidiomycete yeast Dioszegia hungarica PDD-24b-2 isolated from cloud water.</title>
        <authorList>
            <person name="Jarrige D."/>
            <person name="Haridas S."/>
            <person name="Bleykasten-Grosshans C."/>
            <person name="Joly M."/>
            <person name="Nadalig T."/>
            <person name="Sancelme M."/>
            <person name="Vuilleumier S."/>
            <person name="Grigoriev I.V."/>
            <person name="Amato P."/>
            <person name="Bringel F."/>
        </authorList>
    </citation>
    <scope>NUCLEOTIDE SEQUENCE</scope>
    <source>
        <strain evidence="11">PDD-24b-2</strain>
    </source>
</reference>
<evidence type="ECO:0000256" key="9">
    <source>
        <dbReference type="HAMAP-Rule" id="MF_03215"/>
    </source>
</evidence>
<keyword evidence="6 9" id="KW-0460">Magnesium</keyword>
<dbReference type="PRINTS" id="PR00990">
    <property type="entry name" value="RIBOKINASE"/>
</dbReference>
<dbReference type="HAMAP" id="MF_01987">
    <property type="entry name" value="Ribokinase"/>
    <property type="match status" value="1"/>
</dbReference>
<feature type="binding site" evidence="9">
    <location>
        <begin position="44"/>
        <end position="48"/>
    </location>
    <ligand>
        <name>substrate</name>
    </ligand>
</feature>
<organism evidence="11 12">
    <name type="scientific">Dioszegia hungarica</name>
    <dbReference type="NCBI Taxonomy" id="4972"/>
    <lineage>
        <taxon>Eukaryota</taxon>
        <taxon>Fungi</taxon>
        <taxon>Dikarya</taxon>
        <taxon>Basidiomycota</taxon>
        <taxon>Agaricomycotina</taxon>
        <taxon>Tremellomycetes</taxon>
        <taxon>Tremellales</taxon>
        <taxon>Bulleribasidiaceae</taxon>
        <taxon>Dioszegia</taxon>
    </lineage>
</organism>
<dbReference type="EC" id="2.7.1.15" evidence="9"/>
<feature type="domain" description="Carbohydrate kinase PfkB" evidence="10">
    <location>
        <begin position="11"/>
        <end position="323"/>
    </location>
</feature>
<feature type="binding site" evidence="9">
    <location>
        <position position="140"/>
    </location>
    <ligand>
        <name>substrate</name>
    </ligand>
</feature>
<gene>
    <name evidence="11" type="ORF">MKK02DRAFT_42097</name>
</gene>
<evidence type="ECO:0000256" key="2">
    <source>
        <dbReference type="ARBA" id="ARBA00022723"/>
    </source>
</evidence>
<comment type="cofactor">
    <cofactor evidence="9">
        <name>Mg(2+)</name>
        <dbReference type="ChEBI" id="CHEBI:18420"/>
    </cofactor>
    <text evidence="9">Requires a divalent cation, most likely magnesium in vivo, as an electrophilic catalyst to aid phosphoryl group transfer. It is the chelate of the metal and the nucleotide that is the actual substrate.</text>
</comment>
<evidence type="ECO:0000256" key="3">
    <source>
        <dbReference type="ARBA" id="ARBA00022741"/>
    </source>
</evidence>
<dbReference type="RefSeq" id="XP_052948833.1">
    <property type="nucleotide sequence ID" value="XM_053091839.1"/>
</dbReference>
<dbReference type="SUPFAM" id="SSF53613">
    <property type="entry name" value="Ribokinase-like"/>
    <property type="match status" value="1"/>
</dbReference>
<dbReference type="Gene3D" id="3.40.1190.20">
    <property type="match status" value="1"/>
</dbReference>
<keyword evidence="9" id="KW-0963">Cytoplasm</keyword>
<dbReference type="AlphaFoldDB" id="A0AA38HGI3"/>
<dbReference type="InterPro" id="IPR002139">
    <property type="entry name" value="Ribo/fructo_kinase"/>
</dbReference>
<protein>
    <recommendedName>
        <fullName evidence="9">Ribokinase</fullName>
        <shortName evidence="9">RK</shortName>
        <ecNumber evidence="9">2.7.1.15</ecNumber>
    </recommendedName>
</protein>
<evidence type="ECO:0000256" key="1">
    <source>
        <dbReference type="ARBA" id="ARBA00022679"/>
    </source>
</evidence>
<dbReference type="InterPro" id="IPR029056">
    <property type="entry name" value="Ribokinase-like"/>
</dbReference>
<comment type="caution">
    <text evidence="9">Lacks conserved residue(s) required for the propagation of feature annotation.</text>
</comment>
<feature type="binding site" evidence="9">
    <location>
        <position position="314"/>
    </location>
    <ligand>
        <name>K(+)</name>
        <dbReference type="ChEBI" id="CHEBI:29103"/>
    </ligand>
</feature>
<keyword evidence="8 9" id="KW-0119">Carbohydrate metabolism</keyword>
<feature type="binding site" evidence="9">
    <location>
        <position position="311"/>
    </location>
    <ligand>
        <name>K(+)</name>
        <dbReference type="ChEBI" id="CHEBI:29103"/>
    </ligand>
</feature>
<feature type="binding site" evidence="9">
    <location>
        <begin position="280"/>
        <end position="281"/>
    </location>
    <ligand>
        <name>ATP</name>
        <dbReference type="ChEBI" id="CHEBI:30616"/>
    </ligand>
</feature>
<feature type="binding site" evidence="9">
    <location>
        <position position="281"/>
    </location>
    <ligand>
        <name>substrate</name>
    </ligand>
</feature>
<evidence type="ECO:0000256" key="5">
    <source>
        <dbReference type="ARBA" id="ARBA00022840"/>
    </source>
</evidence>
<dbReference type="InterPro" id="IPR011611">
    <property type="entry name" value="PfkB_dom"/>
</dbReference>
<keyword evidence="1 9" id="KW-0808">Transferase</keyword>
<dbReference type="InterPro" id="IPR011877">
    <property type="entry name" value="Ribokinase"/>
</dbReference>
<comment type="similarity">
    <text evidence="9">Belongs to the carbohydrate kinase PfkB family. Ribokinase subfamily.</text>
</comment>
<feature type="binding site" evidence="9">
    <location>
        <begin position="245"/>
        <end position="250"/>
    </location>
    <ligand>
        <name>ATP</name>
        <dbReference type="ChEBI" id="CHEBI:30616"/>
    </ligand>
</feature>
<dbReference type="Pfam" id="PF00294">
    <property type="entry name" value="PfkB"/>
    <property type="match status" value="1"/>
</dbReference>
<dbReference type="PANTHER" id="PTHR10584:SF166">
    <property type="entry name" value="RIBOKINASE"/>
    <property type="match status" value="1"/>
</dbReference>
<dbReference type="GO" id="GO:0005737">
    <property type="term" value="C:cytoplasm"/>
    <property type="evidence" value="ECO:0007669"/>
    <property type="project" value="UniProtKB-SubCell"/>
</dbReference>
<evidence type="ECO:0000256" key="8">
    <source>
        <dbReference type="ARBA" id="ARBA00023277"/>
    </source>
</evidence>
<dbReference type="GO" id="GO:0019303">
    <property type="term" value="P:D-ribose catabolic process"/>
    <property type="evidence" value="ECO:0007669"/>
    <property type="project" value="UniProtKB-UniRule"/>
</dbReference>
<feature type="binding site" evidence="9">
    <location>
        <position position="275"/>
    </location>
    <ligand>
        <name>K(+)</name>
        <dbReference type="ChEBI" id="CHEBI:29103"/>
    </ligand>
</feature>
<evidence type="ECO:0000256" key="6">
    <source>
        <dbReference type="ARBA" id="ARBA00022842"/>
    </source>
</evidence>
<evidence type="ECO:0000259" key="10">
    <source>
        <dbReference type="Pfam" id="PF00294"/>
    </source>
</evidence>
<keyword evidence="3 9" id="KW-0547">Nucleotide-binding</keyword>
<dbReference type="EMBL" id="JAKWFO010000002">
    <property type="protein sequence ID" value="KAI9639056.1"/>
    <property type="molecule type" value="Genomic_DNA"/>
</dbReference>
<feature type="binding site" evidence="9">
    <location>
        <position position="187"/>
    </location>
    <ligand>
        <name>ATP</name>
        <dbReference type="ChEBI" id="CHEBI:30616"/>
    </ligand>
</feature>
<feature type="binding site" evidence="9">
    <location>
        <begin position="16"/>
        <end position="18"/>
    </location>
    <ligand>
        <name>substrate</name>
    </ligand>
</feature>